<proteinExistence type="predicted"/>
<sequence>MDAGLPIGIFSVSLEDHGRNSMVSKEWGVLRLGLSPLQNRDPREPHPSPLNAHRVKPFSLNPTPHFVLLEALTSSDTKGSHPGNPCASNQGVFDPRAKIRGLEAKSSKEITPDLPTEEPDNSLCMGDEHLSTILETKSDKLIKSSVENLVPILRESEDISITSPKIDFLLEEFGGELDLIDLILPGIDEDNFNEEEGAIDIDILQIEDEILREKLLNVNLLIDKIEALTLTPSIPFVLKYPTSSHIPVVDSDFIIEEVDTFLVSEALIPPGIQSDFDSEGDIIFLDDLLNDDPIPEYKRGGEIVFSQNVEEDDSFTFVIRTFLPFLTYPEDSPLLLSTGSEDTIFDPGIST</sequence>
<protein>
    <recommendedName>
        <fullName evidence="3">Reverse transcriptase domain-containing protein</fullName>
    </recommendedName>
</protein>
<name>A0ABQ5ABK3_9ASTR</name>
<organism evidence="1 2">
    <name type="scientific">Tanacetum coccineum</name>
    <dbReference type="NCBI Taxonomy" id="301880"/>
    <lineage>
        <taxon>Eukaryota</taxon>
        <taxon>Viridiplantae</taxon>
        <taxon>Streptophyta</taxon>
        <taxon>Embryophyta</taxon>
        <taxon>Tracheophyta</taxon>
        <taxon>Spermatophyta</taxon>
        <taxon>Magnoliopsida</taxon>
        <taxon>eudicotyledons</taxon>
        <taxon>Gunneridae</taxon>
        <taxon>Pentapetalae</taxon>
        <taxon>asterids</taxon>
        <taxon>campanulids</taxon>
        <taxon>Asterales</taxon>
        <taxon>Asteraceae</taxon>
        <taxon>Asteroideae</taxon>
        <taxon>Anthemideae</taxon>
        <taxon>Anthemidinae</taxon>
        <taxon>Tanacetum</taxon>
    </lineage>
</organism>
<accession>A0ABQ5ABK3</accession>
<reference evidence="1" key="2">
    <citation type="submission" date="2022-01" db="EMBL/GenBank/DDBJ databases">
        <authorList>
            <person name="Yamashiro T."/>
            <person name="Shiraishi A."/>
            <person name="Satake H."/>
            <person name="Nakayama K."/>
        </authorList>
    </citation>
    <scope>NUCLEOTIDE SEQUENCE</scope>
</reference>
<reference evidence="1" key="1">
    <citation type="journal article" date="2022" name="Int. J. Mol. Sci.">
        <title>Draft Genome of Tanacetum Coccineum: Genomic Comparison of Closely Related Tanacetum-Family Plants.</title>
        <authorList>
            <person name="Yamashiro T."/>
            <person name="Shiraishi A."/>
            <person name="Nakayama K."/>
            <person name="Satake H."/>
        </authorList>
    </citation>
    <scope>NUCLEOTIDE SEQUENCE</scope>
</reference>
<evidence type="ECO:0000313" key="2">
    <source>
        <dbReference type="Proteomes" id="UP001151760"/>
    </source>
</evidence>
<dbReference type="Proteomes" id="UP001151760">
    <property type="component" value="Unassembled WGS sequence"/>
</dbReference>
<evidence type="ECO:0000313" key="1">
    <source>
        <dbReference type="EMBL" id="GJS99433.1"/>
    </source>
</evidence>
<dbReference type="EMBL" id="BQNB010012116">
    <property type="protein sequence ID" value="GJS99433.1"/>
    <property type="molecule type" value="Genomic_DNA"/>
</dbReference>
<comment type="caution">
    <text evidence="1">The sequence shown here is derived from an EMBL/GenBank/DDBJ whole genome shotgun (WGS) entry which is preliminary data.</text>
</comment>
<keyword evidence="2" id="KW-1185">Reference proteome</keyword>
<gene>
    <name evidence="1" type="ORF">Tco_0820603</name>
</gene>
<evidence type="ECO:0008006" key="3">
    <source>
        <dbReference type="Google" id="ProtNLM"/>
    </source>
</evidence>